<organism evidence="3 4">
    <name type="scientific">Scheffersomyces stipitis (strain ATCC 58785 / CBS 6054 / NBRC 10063 / NRRL Y-11545)</name>
    <name type="common">Yeast</name>
    <name type="synonym">Pichia stipitis</name>
    <dbReference type="NCBI Taxonomy" id="322104"/>
    <lineage>
        <taxon>Eukaryota</taxon>
        <taxon>Fungi</taxon>
        <taxon>Dikarya</taxon>
        <taxon>Ascomycota</taxon>
        <taxon>Saccharomycotina</taxon>
        <taxon>Pichiomycetes</taxon>
        <taxon>Debaryomycetaceae</taxon>
        <taxon>Scheffersomyces</taxon>
    </lineage>
</organism>
<name>A3LWZ0_PICST</name>
<protein>
    <submittedName>
        <fullName evidence="3">Uncharacterized protein</fullName>
    </submittedName>
</protein>
<keyword evidence="4" id="KW-1185">Reference proteome</keyword>
<dbReference type="Pfam" id="PF11951">
    <property type="entry name" value="Fungal_trans_2"/>
    <property type="match status" value="1"/>
</dbReference>
<dbReference type="GO" id="GO:0045944">
    <property type="term" value="P:positive regulation of transcription by RNA polymerase II"/>
    <property type="evidence" value="ECO:0007669"/>
    <property type="project" value="TreeGrafter"/>
</dbReference>
<dbReference type="KEGG" id="pic:PICST_68010"/>
<gene>
    <name evidence="3" type="ORF">PICST_68010</name>
</gene>
<comment type="subcellular location">
    <subcellularLocation>
        <location evidence="1">Nucleus</location>
    </subcellularLocation>
</comment>
<dbReference type="GO" id="GO:0003700">
    <property type="term" value="F:DNA-binding transcription factor activity"/>
    <property type="evidence" value="ECO:0007669"/>
    <property type="project" value="TreeGrafter"/>
</dbReference>
<dbReference type="InterPro" id="IPR021858">
    <property type="entry name" value="Fun_TF"/>
</dbReference>
<sequence>MGCDRRLLNIISDITDLSFERFSKGISETNYQILCNEMRRKLDSMSLNLMETMLIPESLSTPSASSEPSTPAEAELCLINSEMEVEEFCFLLSCEVKRLSTVVYLECCLLNKTPEDEMIQQLVKQIFSLLEFIVIKNDFKWYSTLLWSVFMASSEISSLSKDCEELRYLALQILDILEKTTLGNVGRTRKILLDIWKRRDLEQSDDNSYGYVRKTIDDGNPKNDGLFLGFTNDWEKFVVKEDYAISLA</sequence>
<keyword evidence="2" id="KW-0539">Nucleus</keyword>
<dbReference type="AlphaFoldDB" id="A3LWZ0"/>
<dbReference type="OMA" id="MEVEEFC"/>
<dbReference type="PANTHER" id="PTHR37534">
    <property type="entry name" value="TRANSCRIPTIONAL ACTIVATOR PROTEIN UGA3"/>
    <property type="match status" value="1"/>
</dbReference>
<dbReference type="OrthoDB" id="5069333at2759"/>
<dbReference type="GO" id="GO:0005634">
    <property type="term" value="C:nucleus"/>
    <property type="evidence" value="ECO:0007669"/>
    <property type="project" value="UniProtKB-SubCell"/>
</dbReference>
<evidence type="ECO:0000256" key="2">
    <source>
        <dbReference type="ARBA" id="ARBA00023242"/>
    </source>
</evidence>
<accession>A3LWZ0</accession>
<dbReference type="GO" id="GO:0000976">
    <property type="term" value="F:transcription cis-regulatory region binding"/>
    <property type="evidence" value="ECO:0007669"/>
    <property type="project" value="TreeGrafter"/>
</dbReference>
<reference evidence="3 4" key="1">
    <citation type="journal article" date="2007" name="Nat. Biotechnol.">
        <title>Genome sequence of the lignocellulose-bioconverting and xylose-fermenting yeast Pichia stipitis.</title>
        <authorList>
            <person name="Jeffries T.W."/>
            <person name="Grigoriev I.V."/>
            <person name="Grimwood J."/>
            <person name="Laplaza J.M."/>
            <person name="Aerts A."/>
            <person name="Salamov A."/>
            <person name="Schmutz J."/>
            <person name="Lindquist E."/>
            <person name="Dehal P."/>
            <person name="Shapiro H."/>
            <person name="Jin Y.S."/>
            <person name="Passoth V."/>
            <person name="Richardson P.M."/>
        </authorList>
    </citation>
    <scope>NUCLEOTIDE SEQUENCE [LARGE SCALE GENOMIC DNA]</scope>
    <source>
        <strain evidence="4">ATCC 58785 / CBS 6054 / NBRC 10063 / NRRL Y-11545</strain>
    </source>
</reference>
<dbReference type="Proteomes" id="UP000002258">
    <property type="component" value="Chromosome 6"/>
</dbReference>
<dbReference type="RefSeq" id="XP_001385396.2">
    <property type="nucleotide sequence ID" value="XM_001385359.1"/>
</dbReference>
<proteinExistence type="predicted"/>
<dbReference type="PANTHER" id="PTHR37534:SF49">
    <property type="entry name" value="LYSINE BIOSYNTHESIS REGULATORY PROTEIN LYS14"/>
    <property type="match status" value="1"/>
</dbReference>
<dbReference type="STRING" id="322104.A3LWZ0"/>
<evidence type="ECO:0000313" key="4">
    <source>
        <dbReference type="Proteomes" id="UP000002258"/>
    </source>
</evidence>
<evidence type="ECO:0000313" key="3">
    <source>
        <dbReference type="EMBL" id="ABN67367.2"/>
    </source>
</evidence>
<evidence type="ECO:0000256" key="1">
    <source>
        <dbReference type="ARBA" id="ARBA00004123"/>
    </source>
</evidence>
<dbReference type="HOGENOM" id="CLU_1120503_0_0_1"/>
<dbReference type="eggNOG" id="ENOG502S2DH">
    <property type="taxonomic scope" value="Eukaryota"/>
</dbReference>
<dbReference type="EMBL" id="CP000500">
    <property type="protein sequence ID" value="ABN67367.2"/>
    <property type="molecule type" value="Genomic_DNA"/>
</dbReference>
<dbReference type="InParanoid" id="A3LWZ0"/>
<dbReference type="GeneID" id="4839900"/>